<proteinExistence type="predicted"/>
<dbReference type="Gene3D" id="3.10.310.70">
    <property type="match status" value="1"/>
</dbReference>
<keyword evidence="2" id="KW-0378">Hydrolase</keyword>
<evidence type="ECO:0000259" key="1">
    <source>
        <dbReference type="Pfam" id="PF07969"/>
    </source>
</evidence>
<dbReference type="EMBL" id="LOJW01000034">
    <property type="protein sequence ID" value="OOW67847.1"/>
    <property type="molecule type" value="Genomic_DNA"/>
</dbReference>
<dbReference type="AlphaFoldDB" id="A0A1T1NWR2"/>
<sequence length="654" mass="71260">MSRMPGKHEAGRRLWMQGAAAGLALGALPAASSASGKSSMVDLVVRNARITTLDPRQPNATAIAVADGRIVAVGDDAQIMALAKGARTIDAQGRRLLPGLNDSHTHLIRGGLNYNLELRWDGVRSLADAMAMLKAQVDRTPAPQWVRVVGGFTAYQFAEKRLPTLEEINAIAPETPVFLLHLYDRALLNRAALRACGYDKTTPDPPGGRIERDKLGNPTGLLLAKPNALILYASLAKGPRLPLEYQANSTRHFMRELNRLGVTSVIDAGGGFQNYPEDYQVIEQLHAADQLSVRIAYNLFTQNKGREVEDFRGWTEVLPLRKGDDLLRHNGAGEMLVFSAADFEQFSEPRPELPAELEPELEQVVRLLVEKRWPFRIHATYDESIARILDVYEKVNADIPFDGLHWFIDHAETITPRNIERIRALNGGIAVQHRMAYQGEAFVRRYGVQAARQTPPVRRMLAAGIPVGAGTDATRVASYNPWVALSWLVTGRTVGGLALYGDENLLDREQALRLWTQGSAWFSGDETNKGTLAAGQLADFIVLSDDYFCIDDAAIADITSVLTVLGGRVVHGEGDFAALAPTLPPAMPDWSPVNRFGGYQVGGGMSGLAAAPHAHARGHACRAHGAHAHAGLHAVPTDDLRRFWGALGCACFAF</sequence>
<dbReference type="CDD" id="cd01300">
    <property type="entry name" value="YtcJ_like"/>
    <property type="match status" value="1"/>
</dbReference>
<feature type="domain" description="Amidohydrolase 3" evidence="1">
    <location>
        <begin position="87"/>
        <end position="571"/>
    </location>
</feature>
<name>A0A1T1NWR2_9XANT</name>
<gene>
    <name evidence="2" type="ORF">Xmlh_16185</name>
</gene>
<protein>
    <submittedName>
        <fullName evidence="2">Amidohydrolase</fullName>
    </submittedName>
</protein>
<organism evidence="2 3">
    <name type="scientific">Xanthomonas axonopodis pv. melhusii</name>
    <dbReference type="NCBI Taxonomy" id="487834"/>
    <lineage>
        <taxon>Bacteria</taxon>
        <taxon>Pseudomonadati</taxon>
        <taxon>Pseudomonadota</taxon>
        <taxon>Gammaproteobacteria</taxon>
        <taxon>Lysobacterales</taxon>
        <taxon>Lysobacteraceae</taxon>
        <taxon>Xanthomonas</taxon>
    </lineage>
</organism>
<dbReference type="PANTHER" id="PTHR22642">
    <property type="entry name" value="IMIDAZOLONEPROPIONASE"/>
    <property type="match status" value="1"/>
</dbReference>
<dbReference type="Gene3D" id="3.20.20.140">
    <property type="entry name" value="Metal-dependent hydrolases"/>
    <property type="match status" value="1"/>
</dbReference>
<comment type="caution">
    <text evidence="2">The sequence shown here is derived from an EMBL/GenBank/DDBJ whole genome shotgun (WGS) entry which is preliminary data.</text>
</comment>
<dbReference type="InterPro" id="IPR011059">
    <property type="entry name" value="Metal-dep_hydrolase_composite"/>
</dbReference>
<dbReference type="PANTHER" id="PTHR22642:SF21">
    <property type="entry name" value="PERIPLASMIC PROTEIN"/>
    <property type="match status" value="1"/>
</dbReference>
<dbReference type="InterPro" id="IPR006311">
    <property type="entry name" value="TAT_signal"/>
</dbReference>
<dbReference type="Gene3D" id="2.30.40.10">
    <property type="entry name" value="Urease, subunit C, domain 1"/>
    <property type="match status" value="1"/>
</dbReference>
<dbReference type="PROSITE" id="PS51318">
    <property type="entry name" value="TAT"/>
    <property type="match status" value="1"/>
</dbReference>
<dbReference type="GO" id="GO:0016810">
    <property type="term" value="F:hydrolase activity, acting on carbon-nitrogen (but not peptide) bonds"/>
    <property type="evidence" value="ECO:0007669"/>
    <property type="project" value="InterPro"/>
</dbReference>
<dbReference type="SUPFAM" id="SSF51338">
    <property type="entry name" value="Composite domain of metallo-dependent hydrolases"/>
    <property type="match status" value="1"/>
</dbReference>
<accession>A0A1T1NWR2</accession>
<dbReference type="InterPro" id="IPR032466">
    <property type="entry name" value="Metal_Hydrolase"/>
</dbReference>
<evidence type="ECO:0000313" key="3">
    <source>
        <dbReference type="Proteomes" id="UP000190559"/>
    </source>
</evidence>
<dbReference type="Proteomes" id="UP000190559">
    <property type="component" value="Unassembled WGS sequence"/>
</dbReference>
<dbReference type="InterPro" id="IPR013108">
    <property type="entry name" value="Amidohydro_3"/>
</dbReference>
<evidence type="ECO:0000313" key="2">
    <source>
        <dbReference type="EMBL" id="OOW67847.1"/>
    </source>
</evidence>
<dbReference type="SUPFAM" id="SSF51556">
    <property type="entry name" value="Metallo-dependent hydrolases"/>
    <property type="match status" value="1"/>
</dbReference>
<dbReference type="InterPro" id="IPR033932">
    <property type="entry name" value="YtcJ-like"/>
</dbReference>
<reference evidence="2 3" key="1">
    <citation type="submission" date="2015-12" db="EMBL/GenBank/DDBJ databases">
        <authorList>
            <person name="Shamseldin A."/>
            <person name="Moawad H."/>
            <person name="Abd El-Rahim W.M."/>
            <person name="Sadowsky M.J."/>
        </authorList>
    </citation>
    <scope>NUCLEOTIDE SEQUENCE [LARGE SCALE GENOMIC DNA]</scope>
    <source>
        <strain evidence="2 3">LMG9050</strain>
    </source>
</reference>
<dbReference type="Pfam" id="PF07969">
    <property type="entry name" value="Amidohydro_3"/>
    <property type="match status" value="1"/>
</dbReference>